<comment type="caution">
    <text evidence="6">The sequence shown here is derived from an EMBL/GenBank/DDBJ whole genome shotgun (WGS) entry which is preliminary data.</text>
</comment>
<dbReference type="InterPro" id="IPR035669">
    <property type="entry name" value="SGNH_plant_lipase-like"/>
</dbReference>
<evidence type="ECO:0000256" key="2">
    <source>
        <dbReference type="ARBA" id="ARBA00022729"/>
    </source>
</evidence>
<feature type="signal peptide" evidence="5">
    <location>
        <begin position="1"/>
        <end position="24"/>
    </location>
</feature>
<evidence type="ECO:0000313" key="7">
    <source>
        <dbReference type="Proteomes" id="UP001370490"/>
    </source>
</evidence>
<dbReference type="Pfam" id="PF00657">
    <property type="entry name" value="Lipase_GDSL"/>
    <property type="match status" value="1"/>
</dbReference>
<dbReference type="PANTHER" id="PTHR22835">
    <property type="entry name" value="ZINC FINGER FYVE DOMAIN CONTAINING PROTEIN"/>
    <property type="match status" value="1"/>
</dbReference>
<dbReference type="GO" id="GO:0016788">
    <property type="term" value="F:hydrolase activity, acting on ester bonds"/>
    <property type="evidence" value="ECO:0007669"/>
    <property type="project" value="InterPro"/>
</dbReference>
<keyword evidence="2 5" id="KW-0732">Signal</keyword>
<dbReference type="EMBL" id="JBAMMX010000027">
    <property type="protein sequence ID" value="KAK6913117.1"/>
    <property type="molecule type" value="Genomic_DNA"/>
</dbReference>
<dbReference type="SUPFAM" id="SSF52266">
    <property type="entry name" value="SGNH hydrolase"/>
    <property type="match status" value="1"/>
</dbReference>
<sequence>MVGSETHHWALWLLIFGSFAKASAAVTGGGFESCDFQTVYNFGDSNSDTGGISAAFTEIQPPNGETFFGNHSGRFCDGRLIIDFIAEYLGLPYLSAYLNSIGTDFRHGANFATGGSSIRPPGYSPFHLGVQISQFVQFKSRTTDLYHKVSNHRNGGEFISKLPRPSDFSKALYTFDIGQNDLAYGFQHTNEEKVLKSIPDILDQFSIAINTLYSEGARAFWVHNTGPIGCLPYSVISQSKKGNLDQNGCVRSQNEVAQEFNRQLKDRASQLRTQYPDAAFTYVDLYKAKYAIISARKQLGFHDPMKFCCGSYYGYHIECGKKAVVNGTVYGNPCPDPEKRISWDGIHYSEAANLHVAAHILNGTLSDPPIPLRYACHK</sequence>
<keyword evidence="7" id="KW-1185">Reference proteome</keyword>
<proteinExistence type="inferred from homology"/>
<evidence type="ECO:0000256" key="3">
    <source>
        <dbReference type="ARBA" id="ARBA00022801"/>
    </source>
</evidence>
<evidence type="ECO:0000313" key="6">
    <source>
        <dbReference type="EMBL" id="KAK6913117.1"/>
    </source>
</evidence>
<evidence type="ECO:0000256" key="5">
    <source>
        <dbReference type="SAM" id="SignalP"/>
    </source>
</evidence>
<dbReference type="AlphaFoldDB" id="A0AAN8UMK4"/>
<reference evidence="6 7" key="1">
    <citation type="submission" date="2023-12" db="EMBL/GenBank/DDBJ databases">
        <title>A high-quality genome assembly for Dillenia turbinata (Dilleniales).</title>
        <authorList>
            <person name="Chanderbali A."/>
        </authorList>
    </citation>
    <scope>NUCLEOTIDE SEQUENCE [LARGE SCALE GENOMIC DNA]</scope>
    <source>
        <strain evidence="6">LSX21</strain>
        <tissue evidence="6">Leaf</tissue>
    </source>
</reference>
<evidence type="ECO:0000256" key="1">
    <source>
        <dbReference type="ARBA" id="ARBA00008668"/>
    </source>
</evidence>
<organism evidence="6 7">
    <name type="scientific">Dillenia turbinata</name>
    <dbReference type="NCBI Taxonomy" id="194707"/>
    <lineage>
        <taxon>Eukaryota</taxon>
        <taxon>Viridiplantae</taxon>
        <taxon>Streptophyta</taxon>
        <taxon>Embryophyta</taxon>
        <taxon>Tracheophyta</taxon>
        <taxon>Spermatophyta</taxon>
        <taxon>Magnoliopsida</taxon>
        <taxon>eudicotyledons</taxon>
        <taxon>Gunneridae</taxon>
        <taxon>Pentapetalae</taxon>
        <taxon>Dilleniales</taxon>
        <taxon>Dilleniaceae</taxon>
        <taxon>Dillenia</taxon>
    </lineage>
</organism>
<dbReference type="InterPro" id="IPR036514">
    <property type="entry name" value="SGNH_hydro_sf"/>
</dbReference>
<dbReference type="Proteomes" id="UP001370490">
    <property type="component" value="Unassembled WGS sequence"/>
</dbReference>
<accession>A0AAN8UMK4</accession>
<gene>
    <name evidence="6" type="ORF">RJ641_022718</name>
</gene>
<dbReference type="Gene3D" id="3.40.50.1110">
    <property type="entry name" value="SGNH hydrolase"/>
    <property type="match status" value="1"/>
</dbReference>
<name>A0AAN8UMK4_9MAGN</name>
<feature type="chain" id="PRO_5042830121" evidence="5">
    <location>
        <begin position="25"/>
        <end position="378"/>
    </location>
</feature>
<dbReference type="InterPro" id="IPR001087">
    <property type="entry name" value="GDSL"/>
</dbReference>
<dbReference type="PANTHER" id="PTHR22835:SF555">
    <property type="entry name" value="GDSL-LIKE LIPASE_ACYLHYDROLASE"/>
    <property type="match status" value="1"/>
</dbReference>
<keyword evidence="3" id="KW-0378">Hydrolase</keyword>
<protein>
    <submittedName>
        <fullName evidence="6">GDSL lipase/esterase</fullName>
    </submittedName>
</protein>
<keyword evidence="4" id="KW-0325">Glycoprotein</keyword>
<comment type="similarity">
    <text evidence="1">Belongs to the 'GDSL' lipolytic enzyme family.</text>
</comment>
<dbReference type="CDD" id="cd01837">
    <property type="entry name" value="SGNH_plant_lipase_like"/>
    <property type="match status" value="1"/>
</dbReference>
<evidence type="ECO:0000256" key="4">
    <source>
        <dbReference type="ARBA" id="ARBA00023180"/>
    </source>
</evidence>